<name>A0A2X0WXL0_9GAMM</name>
<protein>
    <submittedName>
        <fullName evidence="2">Predicted AAA-ATPase</fullName>
    </submittedName>
</protein>
<dbReference type="EMBL" id="UAPV01000001">
    <property type="protein sequence ID" value="SPT70261.1"/>
    <property type="molecule type" value="Genomic_DNA"/>
</dbReference>
<dbReference type="PANTHER" id="PTHR34825">
    <property type="entry name" value="CONSERVED PROTEIN, WITH A WEAK D-GALACTARATE DEHYDRATASE/ALTRONATE HYDROLASE DOMAIN"/>
    <property type="match status" value="1"/>
</dbReference>
<accession>A0A2X0WXL0</accession>
<dbReference type="InterPro" id="IPR018631">
    <property type="entry name" value="AAA-ATPase-like_dom"/>
</dbReference>
<dbReference type="RefSeq" id="WP_113744357.1">
    <property type="nucleotide sequence ID" value="NZ_UAPV01000001.1"/>
</dbReference>
<evidence type="ECO:0000259" key="1">
    <source>
        <dbReference type="Pfam" id="PF09820"/>
    </source>
</evidence>
<reference evidence="2 3" key="1">
    <citation type="submission" date="2018-06" db="EMBL/GenBank/DDBJ databases">
        <authorList>
            <consortium name="Pathogen Informatics"/>
            <person name="Doyle S."/>
        </authorList>
    </citation>
    <scope>NUCLEOTIDE SEQUENCE [LARGE SCALE GENOMIC DNA]</scope>
    <source>
        <strain evidence="2 3">NCTC13093</strain>
    </source>
</reference>
<sequence length="590" mass="68195">MKFQANCGVEDFKTLIETQCTYVDKTVFLKDLFWGTDYGSHRSSNTPVSVFLRPRRFGKTLTLSMIEHFCKLDYENVGNQDKARALFENLEIYKDKEFCNKHMAQYPVISISLKDVDRYDFYESLLVLGYKISKLFFNIQSNKEFEHLPIPLKKTVEFFNYISDIDIYSKKGLTDLKLNINKSLSDLSQILYLLYKRKVIVLIDEYDVPLQKAAVHGFYEEMIEVIRGIFSSVLKTNEQYLERAMLSGCMRVSKESIFTGLNNLSVFGINDERFNSFIGFTKEEARKLIRDTALETRESEIFDWYDGYNFAGAEMICPFSLLNFMDSALASSDVNNFACKNYWVNTSGNEIIDRFFTLNDAQASARLQNLIDGHEVTIKADEYVTYNEILQNSCFDDLMILMMHTGYVTAVKNEKDSFTVKIPNREVFYCFKNRVEQVFNKKNLKWVEEGLKLKEALFAGDTAKVQNIINSMLINFISVRDFGVEGNYHMFLLAVLSMFTGDFFKIDSNQESGKGYYDLSLRDRQLKTCVIIETKKLPSEAKDNEIEGMSRQALAQIENKDYATDAREDGYNIIKYGIVFFGKACYIAKG</sequence>
<dbReference type="InterPro" id="IPR012547">
    <property type="entry name" value="PDDEXK_9"/>
</dbReference>
<feature type="domain" description="AAA-ATPase-like" evidence="1">
    <location>
        <begin position="7"/>
        <end position="258"/>
    </location>
</feature>
<evidence type="ECO:0000313" key="2">
    <source>
        <dbReference type="EMBL" id="SPT70261.1"/>
    </source>
</evidence>
<dbReference type="Pfam" id="PF09820">
    <property type="entry name" value="AAA-ATPase_like"/>
    <property type="match status" value="1"/>
</dbReference>
<dbReference type="Pfam" id="PF08011">
    <property type="entry name" value="PDDEXK_9"/>
    <property type="match status" value="1"/>
</dbReference>
<evidence type="ECO:0000313" key="3">
    <source>
        <dbReference type="Proteomes" id="UP000250086"/>
    </source>
</evidence>
<gene>
    <name evidence="2" type="ORF">NCTC13093_01670</name>
</gene>
<dbReference type="PANTHER" id="PTHR34825:SF1">
    <property type="entry name" value="AAA-ATPASE-LIKE DOMAIN-CONTAINING PROTEIN"/>
    <property type="match status" value="1"/>
</dbReference>
<keyword evidence="3" id="KW-1185">Reference proteome</keyword>
<dbReference type="Proteomes" id="UP000250086">
    <property type="component" value="Unassembled WGS sequence"/>
</dbReference>
<proteinExistence type="predicted"/>
<dbReference type="AlphaFoldDB" id="A0A2X0WXL0"/>
<organism evidence="2 3">
    <name type="scientific">Anaerobiospirillum thomasii</name>
    <dbReference type="NCBI Taxonomy" id="179995"/>
    <lineage>
        <taxon>Bacteria</taxon>
        <taxon>Pseudomonadati</taxon>
        <taxon>Pseudomonadota</taxon>
        <taxon>Gammaproteobacteria</taxon>
        <taxon>Aeromonadales</taxon>
        <taxon>Succinivibrionaceae</taxon>
        <taxon>Anaerobiospirillum</taxon>
    </lineage>
</organism>